<feature type="transmembrane region" description="Helical" evidence="1">
    <location>
        <begin position="110"/>
        <end position="129"/>
    </location>
</feature>
<keyword evidence="1" id="KW-0472">Membrane</keyword>
<proteinExistence type="predicted"/>
<reference evidence="2 3" key="1">
    <citation type="journal article" date="2020" name="Microorganisms">
        <title>Osmotic Adaptation and Compatible Solute Biosynthesis of Phototrophic Bacteria as Revealed from Genome Analyses.</title>
        <authorList>
            <person name="Imhoff J.F."/>
            <person name="Rahn T."/>
            <person name="Kunzel S."/>
            <person name="Keller A."/>
            <person name="Neulinger S.C."/>
        </authorList>
    </citation>
    <scope>NUCLEOTIDE SEQUENCE [LARGE SCALE GENOMIC DNA]</scope>
    <source>
        <strain evidence="2 3">DSM 15382</strain>
    </source>
</reference>
<sequence length="141" mass="14589">MLLGGVAVAVIAAFFLPALQFRGASKAVLGISAWEAVPWLTKLKLGFLAAAVAAAFVPKLAPLRVWLIAAAVVMMFLPALGALTAGVYQWSDVRAEIVQLSGVRAPWVDPGWGLLALLGAALMAIGAAWRAHAMDRGTAAA</sequence>
<keyword evidence="1" id="KW-0812">Transmembrane</keyword>
<keyword evidence="1" id="KW-1133">Transmembrane helix</keyword>
<dbReference type="EMBL" id="NRSG01000711">
    <property type="protein sequence ID" value="MBK1662731.1"/>
    <property type="molecule type" value="Genomic_DNA"/>
</dbReference>
<feature type="transmembrane region" description="Helical" evidence="1">
    <location>
        <begin position="65"/>
        <end position="90"/>
    </location>
</feature>
<accession>A0ABS1D836</accession>
<keyword evidence="3" id="KW-1185">Reference proteome</keyword>
<protein>
    <submittedName>
        <fullName evidence="2">Uncharacterized protein</fullName>
    </submittedName>
</protein>
<feature type="transmembrane region" description="Helical" evidence="1">
    <location>
        <begin position="36"/>
        <end position="58"/>
    </location>
</feature>
<dbReference type="Proteomes" id="UP000697995">
    <property type="component" value="Unassembled WGS sequence"/>
</dbReference>
<evidence type="ECO:0000313" key="3">
    <source>
        <dbReference type="Proteomes" id="UP000697995"/>
    </source>
</evidence>
<organism evidence="2 3">
    <name type="scientific">Paracraurococcus ruber</name>
    <dbReference type="NCBI Taxonomy" id="77675"/>
    <lineage>
        <taxon>Bacteria</taxon>
        <taxon>Pseudomonadati</taxon>
        <taxon>Pseudomonadota</taxon>
        <taxon>Alphaproteobacteria</taxon>
        <taxon>Acetobacterales</taxon>
        <taxon>Roseomonadaceae</taxon>
        <taxon>Paracraurococcus</taxon>
    </lineage>
</organism>
<evidence type="ECO:0000313" key="2">
    <source>
        <dbReference type="EMBL" id="MBK1662731.1"/>
    </source>
</evidence>
<comment type="caution">
    <text evidence="2">The sequence shown here is derived from an EMBL/GenBank/DDBJ whole genome shotgun (WGS) entry which is preliminary data.</text>
</comment>
<evidence type="ECO:0000256" key="1">
    <source>
        <dbReference type="SAM" id="Phobius"/>
    </source>
</evidence>
<gene>
    <name evidence="2" type="ORF">CKO45_31650</name>
</gene>
<name>A0ABS1D836_9PROT</name>